<evidence type="ECO:0000313" key="1">
    <source>
        <dbReference type="EMBL" id="GKY88121.1"/>
    </source>
</evidence>
<keyword evidence="2" id="KW-1185">Reference proteome</keyword>
<evidence type="ECO:0000313" key="2">
    <source>
        <dbReference type="Proteomes" id="UP001144205"/>
    </source>
</evidence>
<protein>
    <submittedName>
        <fullName evidence="1">Uncharacterized protein</fullName>
    </submittedName>
</protein>
<gene>
    <name evidence="1" type="ORF">STA1M1_19900</name>
</gene>
<organism evidence="1 2">
    <name type="scientific">Sinisalibacter aestuarii</name>
    <dbReference type="NCBI Taxonomy" id="2949426"/>
    <lineage>
        <taxon>Bacteria</taxon>
        <taxon>Pseudomonadati</taxon>
        <taxon>Pseudomonadota</taxon>
        <taxon>Alphaproteobacteria</taxon>
        <taxon>Rhodobacterales</taxon>
        <taxon>Roseobacteraceae</taxon>
        <taxon>Sinisalibacter</taxon>
    </lineage>
</organism>
<name>A0ABQ5LV17_9RHOB</name>
<dbReference type="EMBL" id="BROH01000005">
    <property type="protein sequence ID" value="GKY88121.1"/>
    <property type="molecule type" value="Genomic_DNA"/>
</dbReference>
<comment type="caution">
    <text evidence="1">The sequence shown here is derived from an EMBL/GenBank/DDBJ whole genome shotgun (WGS) entry which is preliminary data.</text>
</comment>
<dbReference type="Proteomes" id="UP001144205">
    <property type="component" value="Unassembled WGS sequence"/>
</dbReference>
<proteinExistence type="predicted"/>
<accession>A0ABQ5LV17</accession>
<sequence>MRQAHTEGPCEAPERAKVEISQEIHRDLDGAVLPSVGLVEVSVVPEGRSYGVRVRRLPQDH</sequence>
<reference evidence="1" key="1">
    <citation type="journal article" date="2023" name="Int. J. Syst. Evol. Microbiol.">
        <title>Sinisalibacter aestuarii sp. nov., isolated from estuarine sediment of the Arakawa River.</title>
        <authorList>
            <person name="Arafat S.T."/>
            <person name="Hirano S."/>
            <person name="Sato A."/>
            <person name="Takeuchi K."/>
            <person name="Yasuda T."/>
            <person name="Terahara T."/>
            <person name="Hamada M."/>
            <person name="Kobayashi T."/>
        </authorList>
    </citation>
    <scope>NUCLEOTIDE SEQUENCE</scope>
    <source>
        <strain evidence="1">B-399</strain>
    </source>
</reference>